<dbReference type="GO" id="GO:0003824">
    <property type="term" value="F:catalytic activity"/>
    <property type="evidence" value="ECO:0007669"/>
    <property type="project" value="InterPro"/>
</dbReference>
<dbReference type="PANTHER" id="PTHR42997:SF1">
    <property type="entry name" value="AP-4-A PHOSPHORYLASE"/>
    <property type="match status" value="1"/>
</dbReference>
<evidence type="ECO:0000259" key="2">
    <source>
        <dbReference type="PROSITE" id="PS51084"/>
    </source>
</evidence>
<accession>A0A0G0Q845</accession>
<dbReference type="InterPro" id="IPR052908">
    <property type="entry name" value="AP-4-A_phosphorylase"/>
</dbReference>
<feature type="short sequence motif" description="Histidine triad motif" evidence="1">
    <location>
        <begin position="122"/>
        <end position="126"/>
    </location>
</feature>
<dbReference type="Gene3D" id="3.30.428.10">
    <property type="entry name" value="HIT-like"/>
    <property type="match status" value="1"/>
</dbReference>
<organism evidence="3 4">
    <name type="scientific">Candidatus Falkowbacteria bacterium GW2011_GWF2_39_8</name>
    <dbReference type="NCBI Taxonomy" id="1618642"/>
    <lineage>
        <taxon>Bacteria</taxon>
        <taxon>Candidatus Falkowiibacteriota</taxon>
    </lineage>
</organism>
<feature type="domain" description="HIT" evidence="2">
    <location>
        <begin position="61"/>
        <end position="137"/>
    </location>
</feature>
<sequence>MNFYWNNVEIFHCHLSNNKKPMNNDCLFCNQEILKKEEVMRNNSCVFLSSKGYNPEGVLEGAGVIIPFAHKATPFDLSDGEVVDMFNLLKEVKKYLDEKYEPSGYTLGWNIGKVSGQITPFHVHLHVMPRYDDEPLAGKGVRHFLKQKSNSRIKEVRES</sequence>
<dbReference type="PANTHER" id="PTHR42997">
    <property type="entry name" value="HIT FAMILY HYDROLASE"/>
    <property type="match status" value="1"/>
</dbReference>
<evidence type="ECO:0000256" key="1">
    <source>
        <dbReference type="PROSITE-ProRule" id="PRU00464"/>
    </source>
</evidence>
<dbReference type="InterPro" id="IPR036265">
    <property type="entry name" value="HIT-like_sf"/>
</dbReference>
<name>A0A0G0Q845_9BACT</name>
<dbReference type="PROSITE" id="PS51084">
    <property type="entry name" value="HIT_2"/>
    <property type="match status" value="1"/>
</dbReference>
<evidence type="ECO:0000313" key="4">
    <source>
        <dbReference type="Proteomes" id="UP000034137"/>
    </source>
</evidence>
<evidence type="ECO:0000313" key="3">
    <source>
        <dbReference type="EMBL" id="KKR33511.1"/>
    </source>
</evidence>
<dbReference type="SUPFAM" id="SSF54197">
    <property type="entry name" value="HIT-like"/>
    <property type="match status" value="1"/>
</dbReference>
<proteinExistence type="predicted"/>
<dbReference type="Proteomes" id="UP000034137">
    <property type="component" value="Unassembled WGS sequence"/>
</dbReference>
<dbReference type="AlphaFoldDB" id="A0A0G0Q845"/>
<dbReference type="Pfam" id="PF01230">
    <property type="entry name" value="HIT"/>
    <property type="match status" value="1"/>
</dbReference>
<dbReference type="EMBL" id="LBXO01000007">
    <property type="protein sequence ID" value="KKR33511.1"/>
    <property type="molecule type" value="Genomic_DNA"/>
</dbReference>
<reference evidence="3 4" key="1">
    <citation type="journal article" date="2015" name="Nature">
        <title>rRNA introns, odd ribosomes, and small enigmatic genomes across a large radiation of phyla.</title>
        <authorList>
            <person name="Brown C.T."/>
            <person name="Hug L.A."/>
            <person name="Thomas B.C."/>
            <person name="Sharon I."/>
            <person name="Castelle C.J."/>
            <person name="Singh A."/>
            <person name="Wilkins M.J."/>
            <person name="Williams K.H."/>
            <person name="Banfield J.F."/>
        </authorList>
    </citation>
    <scope>NUCLEOTIDE SEQUENCE [LARGE SCALE GENOMIC DNA]</scope>
</reference>
<protein>
    <recommendedName>
        <fullName evidence="2">HIT domain-containing protein</fullName>
    </recommendedName>
</protein>
<comment type="caution">
    <text evidence="3">The sequence shown here is derived from an EMBL/GenBank/DDBJ whole genome shotgun (WGS) entry which is preliminary data.</text>
</comment>
<gene>
    <name evidence="3" type="ORF">UT64_C0007G0013</name>
</gene>
<dbReference type="InterPro" id="IPR011146">
    <property type="entry name" value="HIT-like"/>
</dbReference>